<dbReference type="GeneID" id="64695806"/>
<reference evidence="2" key="1">
    <citation type="journal article" date="2020" name="New Phytol.">
        <title>Comparative genomics reveals dynamic genome evolution in host specialist ectomycorrhizal fungi.</title>
        <authorList>
            <person name="Lofgren L.A."/>
            <person name="Nguyen N.H."/>
            <person name="Vilgalys R."/>
            <person name="Ruytinx J."/>
            <person name="Liao H.L."/>
            <person name="Branco S."/>
            <person name="Kuo A."/>
            <person name="LaButti K."/>
            <person name="Lipzen A."/>
            <person name="Andreopoulos W."/>
            <person name="Pangilinan J."/>
            <person name="Riley R."/>
            <person name="Hundley H."/>
            <person name="Na H."/>
            <person name="Barry K."/>
            <person name="Grigoriev I.V."/>
            <person name="Stajich J.E."/>
            <person name="Kennedy P.G."/>
        </authorList>
    </citation>
    <scope>NUCLEOTIDE SEQUENCE</scope>
    <source>
        <strain evidence="2">FC423</strain>
    </source>
</reference>
<proteinExistence type="predicted"/>
<evidence type="ECO:0000313" key="3">
    <source>
        <dbReference type="Proteomes" id="UP000823399"/>
    </source>
</evidence>
<name>A0A9P7FAP8_9AGAM</name>
<evidence type="ECO:0000313" key="2">
    <source>
        <dbReference type="EMBL" id="KAG2110886.1"/>
    </source>
</evidence>
<dbReference type="AlphaFoldDB" id="A0A9P7FAP8"/>
<dbReference type="RefSeq" id="XP_041294360.1">
    <property type="nucleotide sequence ID" value="XM_041433547.1"/>
</dbReference>
<dbReference type="Proteomes" id="UP000823399">
    <property type="component" value="Unassembled WGS sequence"/>
</dbReference>
<organism evidence="2 3">
    <name type="scientific">Suillus discolor</name>
    <dbReference type="NCBI Taxonomy" id="1912936"/>
    <lineage>
        <taxon>Eukaryota</taxon>
        <taxon>Fungi</taxon>
        <taxon>Dikarya</taxon>
        <taxon>Basidiomycota</taxon>
        <taxon>Agaricomycotina</taxon>
        <taxon>Agaricomycetes</taxon>
        <taxon>Agaricomycetidae</taxon>
        <taxon>Boletales</taxon>
        <taxon>Suillineae</taxon>
        <taxon>Suillaceae</taxon>
        <taxon>Suillus</taxon>
    </lineage>
</organism>
<gene>
    <name evidence="2" type="ORF">F5147DRAFT_651592</name>
</gene>
<feature type="region of interest" description="Disordered" evidence="1">
    <location>
        <begin position="155"/>
        <end position="176"/>
    </location>
</feature>
<keyword evidence="3" id="KW-1185">Reference proteome</keyword>
<protein>
    <submittedName>
        <fullName evidence="2">Uncharacterized protein</fullName>
    </submittedName>
</protein>
<dbReference type="OrthoDB" id="2674423at2759"/>
<comment type="caution">
    <text evidence="2">The sequence shown here is derived from an EMBL/GenBank/DDBJ whole genome shotgun (WGS) entry which is preliminary data.</text>
</comment>
<evidence type="ECO:0000256" key="1">
    <source>
        <dbReference type="SAM" id="MobiDB-lite"/>
    </source>
</evidence>
<dbReference type="EMBL" id="JABBWM010000019">
    <property type="protein sequence ID" value="KAG2110886.1"/>
    <property type="molecule type" value="Genomic_DNA"/>
</dbReference>
<accession>A0A9P7FAP8</accession>
<sequence>MTSGTSTFCVASVGIIICGVDVFNYLDTERSRNVSLSQSASQDEKLVWRLLNKSGQVLTVIDIACLTGTDLAKHKGRDKASITESHLWNHIPDTVYESWNTQPIIAGSDSKNNGDSSELFSDIDSIRDDVNHNPELASSLMEMDLSDSGDIHTDYKGKAKQTHTAALSPDESPTNQRVAVKRLKSEMTTTISRLLPLESPPSLSQLSVPSAPAACTTFPELSYPVMIVSDLTGVNPRVRRPQPAPADYPYRSTQGSLGVRVIQGSCMGNGYHGVETRASHCAILQFSLGSTWHELVASLSFPRNAQLVCIPFPRFTMYMRARFPALERPIAPATRKHPSTVHQVPYASALHDSA</sequence>